<dbReference type="GO" id="GO:0015935">
    <property type="term" value="C:small ribosomal subunit"/>
    <property type="evidence" value="ECO:0007669"/>
    <property type="project" value="TreeGrafter"/>
</dbReference>
<dbReference type="Gene3D" id="3.30.1320.10">
    <property type="match status" value="1"/>
</dbReference>
<dbReference type="EMBL" id="PFSH01000026">
    <property type="protein sequence ID" value="PJC25146.1"/>
    <property type="molecule type" value="Genomic_DNA"/>
</dbReference>
<name>A0A2M8EQY4_9BACT</name>
<keyword evidence="2" id="KW-0687">Ribonucleoprotein</keyword>
<protein>
    <recommendedName>
        <fullName evidence="3">30S ribosomal protein S16</fullName>
    </recommendedName>
</protein>
<dbReference type="InterPro" id="IPR000307">
    <property type="entry name" value="Ribosomal_bS16"/>
</dbReference>
<proteinExistence type="inferred from homology"/>
<dbReference type="GO" id="GO:0006412">
    <property type="term" value="P:translation"/>
    <property type="evidence" value="ECO:0007669"/>
    <property type="project" value="InterPro"/>
</dbReference>
<evidence type="ECO:0000313" key="4">
    <source>
        <dbReference type="EMBL" id="PJC25146.1"/>
    </source>
</evidence>
<dbReference type="Pfam" id="PF00886">
    <property type="entry name" value="Ribosomal_S16"/>
    <property type="match status" value="1"/>
</dbReference>
<evidence type="ECO:0000256" key="2">
    <source>
        <dbReference type="ARBA" id="ARBA00023274"/>
    </source>
</evidence>
<dbReference type="NCBIfam" id="TIGR00002">
    <property type="entry name" value="S16"/>
    <property type="match status" value="1"/>
</dbReference>
<keyword evidence="1 4" id="KW-0689">Ribosomal protein</keyword>
<dbReference type="SUPFAM" id="SSF54565">
    <property type="entry name" value="Ribosomal protein S16"/>
    <property type="match status" value="1"/>
</dbReference>
<dbReference type="PANTHER" id="PTHR12919">
    <property type="entry name" value="30S RIBOSOMAL PROTEIN S16"/>
    <property type="match status" value="1"/>
</dbReference>
<gene>
    <name evidence="4" type="primary">rpsP</name>
    <name evidence="4" type="ORF">CO056_01830</name>
</gene>
<reference evidence="5" key="1">
    <citation type="submission" date="2017-09" db="EMBL/GenBank/DDBJ databases">
        <title>Depth-based differentiation of microbial function through sediment-hosted aquifers and enrichment of novel symbionts in the deep terrestrial subsurface.</title>
        <authorList>
            <person name="Probst A.J."/>
            <person name="Ladd B."/>
            <person name="Jarett J.K."/>
            <person name="Geller-Mcgrath D.E."/>
            <person name="Sieber C.M.K."/>
            <person name="Emerson J.B."/>
            <person name="Anantharaman K."/>
            <person name="Thomas B.C."/>
            <person name="Malmstrom R."/>
            <person name="Stieglmeier M."/>
            <person name="Klingl A."/>
            <person name="Woyke T."/>
            <person name="Ryan C.M."/>
            <person name="Banfield J.F."/>
        </authorList>
    </citation>
    <scope>NUCLEOTIDE SEQUENCE [LARGE SCALE GENOMIC DNA]</scope>
</reference>
<dbReference type="PANTHER" id="PTHR12919:SF20">
    <property type="entry name" value="SMALL RIBOSOMAL SUBUNIT PROTEIN BS16M"/>
    <property type="match status" value="1"/>
</dbReference>
<comment type="caution">
    <text evidence="4">The sequence shown here is derived from an EMBL/GenBank/DDBJ whole genome shotgun (WGS) entry which is preliminary data.</text>
</comment>
<dbReference type="GO" id="GO:0005737">
    <property type="term" value="C:cytoplasm"/>
    <property type="evidence" value="ECO:0007669"/>
    <property type="project" value="UniProtKB-ARBA"/>
</dbReference>
<accession>A0A2M8EQY4</accession>
<dbReference type="Proteomes" id="UP000230228">
    <property type="component" value="Unassembled WGS sequence"/>
</dbReference>
<dbReference type="HAMAP" id="MF_00385">
    <property type="entry name" value="Ribosomal_bS16"/>
    <property type="match status" value="1"/>
</dbReference>
<dbReference type="InterPro" id="IPR023803">
    <property type="entry name" value="Ribosomal_bS16_dom_sf"/>
</dbReference>
<evidence type="ECO:0000256" key="1">
    <source>
        <dbReference type="ARBA" id="ARBA00022980"/>
    </source>
</evidence>
<feature type="non-terminal residue" evidence="4">
    <location>
        <position position="1"/>
    </location>
</feature>
<sequence>FSILLTCRNRRAIIIHMLKIRLQRVGRSKDPSFRLILTDSRKPPRSGKRLELLGSYDARRGSPQFKTERIKHWLSKGAQTSETANNLLVDAKIIEGKKKKVR</sequence>
<evidence type="ECO:0000256" key="3">
    <source>
        <dbReference type="ARBA" id="ARBA00035310"/>
    </source>
</evidence>
<organism evidence="4 5">
    <name type="scientific">Candidatus Tagabacteria bacterium CG_4_9_14_0_2_um_filter_41_11</name>
    <dbReference type="NCBI Taxonomy" id="1975019"/>
    <lineage>
        <taxon>Bacteria</taxon>
        <taxon>Candidatus Tagaibacteriota</taxon>
    </lineage>
</organism>
<dbReference type="AlphaFoldDB" id="A0A2M8EQY4"/>
<evidence type="ECO:0000313" key="5">
    <source>
        <dbReference type="Proteomes" id="UP000230228"/>
    </source>
</evidence>
<dbReference type="GO" id="GO:0003735">
    <property type="term" value="F:structural constituent of ribosome"/>
    <property type="evidence" value="ECO:0007669"/>
    <property type="project" value="InterPro"/>
</dbReference>